<dbReference type="EMBL" id="KN847500">
    <property type="protein sequence ID" value="KIW10599.1"/>
    <property type="molecule type" value="Genomic_DNA"/>
</dbReference>
<feature type="transmembrane region" description="Helical" evidence="10">
    <location>
        <begin position="205"/>
        <end position="224"/>
    </location>
</feature>
<dbReference type="Gene3D" id="3.40.1110.10">
    <property type="entry name" value="Calcium-transporting ATPase, cytoplasmic domain N"/>
    <property type="match status" value="1"/>
</dbReference>
<dbReference type="SUPFAM" id="SSF81660">
    <property type="entry name" value="Metal cation-transporting ATPase, ATP-binding domain N"/>
    <property type="match status" value="1"/>
</dbReference>
<dbReference type="Gene3D" id="3.40.50.1000">
    <property type="entry name" value="HAD superfamily/HAD-like"/>
    <property type="match status" value="1"/>
</dbReference>
<dbReference type="GO" id="GO:1990573">
    <property type="term" value="P:potassium ion import across plasma membrane"/>
    <property type="evidence" value="ECO:0007669"/>
    <property type="project" value="TreeGrafter"/>
</dbReference>
<reference evidence="12 13" key="1">
    <citation type="submission" date="2015-01" db="EMBL/GenBank/DDBJ databases">
        <title>The Genome Sequence of Exophiala spinifera CBS89968.</title>
        <authorList>
            <consortium name="The Broad Institute Genomics Platform"/>
            <person name="Cuomo C."/>
            <person name="de Hoog S."/>
            <person name="Gorbushina A."/>
            <person name="Stielow B."/>
            <person name="Teixiera M."/>
            <person name="Abouelleil A."/>
            <person name="Chapman S.B."/>
            <person name="Priest M."/>
            <person name="Young S.K."/>
            <person name="Wortman J."/>
            <person name="Nusbaum C."/>
            <person name="Birren B."/>
        </authorList>
    </citation>
    <scope>NUCLEOTIDE SEQUENCE [LARGE SCALE GENOMIC DNA]</scope>
    <source>
        <strain evidence="12 13">CBS 89968</strain>
    </source>
</reference>
<dbReference type="Proteomes" id="UP000053328">
    <property type="component" value="Unassembled WGS sequence"/>
</dbReference>
<dbReference type="Pfam" id="PF00122">
    <property type="entry name" value="E1-E2_ATPase"/>
    <property type="match status" value="1"/>
</dbReference>
<dbReference type="InterPro" id="IPR023214">
    <property type="entry name" value="HAD_sf"/>
</dbReference>
<dbReference type="GO" id="GO:0005886">
    <property type="term" value="C:plasma membrane"/>
    <property type="evidence" value="ECO:0007669"/>
    <property type="project" value="UniProtKB-SubCell"/>
</dbReference>
<dbReference type="GO" id="GO:0016887">
    <property type="term" value="F:ATP hydrolysis activity"/>
    <property type="evidence" value="ECO:0007669"/>
    <property type="project" value="InterPro"/>
</dbReference>
<dbReference type="GO" id="GO:0030007">
    <property type="term" value="P:intracellular potassium ion homeostasis"/>
    <property type="evidence" value="ECO:0007669"/>
    <property type="project" value="TreeGrafter"/>
</dbReference>
<dbReference type="SUPFAM" id="SSF81665">
    <property type="entry name" value="Calcium ATPase, transmembrane domain M"/>
    <property type="match status" value="1"/>
</dbReference>
<dbReference type="SMART" id="SM00831">
    <property type="entry name" value="Cation_ATPase_N"/>
    <property type="match status" value="1"/>
</dbReference>
<dbReference type="PROSITE" id="PS00154">
    <property type="entry name" value="ATPASE_E1_E2"/>
    <property type="match status" value="1"/>
</dbReference>
<dbReference type="SUPFAM" id="SSF81653">
    <property type="entry name" value="Calcium ATPase, transduction domain A"/>
    <property type="match status" value="1"/>
</dbReference>
<dbReference type="InterPro" id="IPR008250">
    <property type="entry name" value="ATPase_P-typ_transduc_dom_A_sf"/>
</dbReference>
<evidence type="ECO:0000256" key="5">
    <source>
        <dbReference type="ARBA" id="ARBA00022840"/>
    </source>
</evidence>
<dbReference type="PRINTS" id="PR00121">
    <property type="entry name" value="NAKATPASE"/>
</dbReference>
<dbReference type="InterPro" id="IPR023299">
    <property type="entry name" value="ATPase_P-typ_cyto_dom_N"/>
</dbReference>
<evidence type="ECO:0000256" key="9">
    <source>
        <dbReference type="SAM" id="MobiDB-lite"/>
    </source>
</evidence>
<dbReference type="GeneID" id="27338646"/>
<dbReference type="InterPro" id="IPR050510">
    <property type="entry name" value="Cation_transp_ATPase_P-type"/>
</dbReference>
<keyword evidence="3 10" id="KW-0812">Transmembrane</keyword>
<keyword evidence="4" id="KW-0547">Nucleotide-binding</keyword>
<dbReference type="VEuPathDB" id="FungiDB:PV08_11563"/>
<dbReference type="Gene3D" id="1.20.1110.10">
    <property type="entry name" value="Calcium-transporting ATPase, transmembrane domain"/>
    <property type="match status" value="1"/>
</dbReference>
<evidence type="ECO:0000313" key="13">
    <source>
        <dbReference type="Proteomes" id="UP000053328"/>
    </source>
</evidence>
<dbReference type="Gene3D" id="2.70.150.10">
    <property type="entry name" value="Calcium-transporting ATPase, cytoplasmic transduction domain A"/>
    <property type="match status" value="1"/>
</dbReference>
<gene>
    <name evidence="12" type="ORF">PV08_11563</name>
</gene>
<dbReference type="SUPFAM" id="SSF56784">
    <property type="entry name" value="HAD-like"/>
    <property type="match status" value="1"/>
</dbReference>
<feature type="transmembrane region" description="Helical" evidence="10">
    <location>
        <begin position="897"/>
        <end position="920"/>
    </location>
</feature>
<feature type="transmembrane region" description="Helical" evidence="10">
    <location>
        <begin position="170"/>
        <end position="193"/>
    </location>
</feature>
<dbReference type="Pfam" id="PF00689">
    <property type="entry name" value="Cation_ATPase_C"/>
    <property type="match status" value="1"/>
</dbReference>
<feature type="transmembrane region" description="Helical" evidence="10">
    <location>
        <begin position="975"/>
        <end position="995"/>
    </location>
</feature>
<dbReference type="GO" id="GO:0005391">
    <property type="term" value="F:P-type sodium:potassium-exchanging transporter activity"/>
    <property type="evidence" value="ECO:0007669"/>
    <property type="project" value="TreeGrafter"/>
</dbReference>
<dbReference type="InterPro" id="IPR004014">
    <property type="entry name" value="ATPase_P-typ_cation-transptr_N"/>
</dbReference>
<dbReference type="GO" id="GO:0036376">
    <property type="term" value="P:sodium ion export across plasma membrane"/>
    <property type="evidence" value="ECO:0007669"/>
    <property type="project" value="TreeGrafter"/>
</dbReference>
<organism evidence="12 13">
    <name type="scientific">Exophiala spinifera</name>
    <dbReference type="NCBI Taxonomy" id="91928"/>
    <lineage>
        <taxon>Eukaryota</taxon>
        <taxon>Fungi</taxon>
        <taxon>Dikarya</taxon>
        <taxon>Ascomycota</taxon>
        <taxon>Pezizomycotina</taxon>
        <taxon>Eurotiomycetes</taxon>
        <taxon>Chaetothyriomycetidae</taxon>
        <taxon>Chaetothyriales</taxon>
        <taxon>Herpotrichiellaceae</taxon>
        <taxon>Exophiala</taxon>
    </lineage>
</organism>
<dbReference type="InterPro" id="IPR059000">
    <property type="entry name" value="ATPase_P-type_domA"/>
</dbReference>
<dbReference type="InterPro" id="IPR036412">
    <property type="entry name" value="HAD-like_sf"/>
</dbReference>
<dbReference type="STRING" id="91928.A0A0D2BGY7"/>
<dbReference type="InterPro" id="IPR018303">
    <property type="entry name" value="ATPase_P-typ_P_site"/>
</dbReference>
<dbReference type="HOGENOM" id="CLU_002360_4_1_1"/>
<dbReference type="SFLD" id="SFLDS00003">
    <property type="entry name" value="Haloacid_Dehalogenase"/>
    <property type="match status" value="1"/>
</dbReference>
<keyword evidence="8 10" id="KW-0472">Membrane</keyword>
<accession>A0A0D2BGY7</accession>
<keyword evidence="5" id="KW-0067">ATP-binding</keyword>
<dbReference type="PRINTS" id="PR00119">
    <property type="entry name" value="CATATPASE"/>
</dbReference>
<evidence type="ECO:0000256" key="4">
    <source>
        <dbReference type="ARBA" id="ARBA00022741"/>
    </source>
</evidence>
<dbReference type="OrthoDB" id="158672at2759"/>
<feature type="transmembrane region" description="Helical" evidence="10">
    <location>
        <begin position="364"/>
        <end position="387"/>
    </location>
</feature>
<evidence type="ECO:0000256" key="6">
    <source>
        <dbReference type="ARBA" id="ARBA00022967"/>
    </source>
</evidence>
<evidence type="ECO:0000256" key="10">
    <source>
        <dbReference type="SAM" id="Phobius"/>
    </source>
</evidence>
<dbReference type="SFLD" id="SFLDF00027">
    <property type="entry name" value="p-type_atpase"/>
    <property type="match status" value="1"/>
</dbReference>
<keyword evidence="7 10" id="KW-1133">Transmembrane helix</keyword>
<dbReference type="GO" id="GO:0006883">
    <property type="term" value="P:intracellular sodium ion homeostasis"/>
    <property type="evidence" value="ECO:0007669"/>
    <property type="project" value="TreeGrafter"/>
</dbReference>
<proteinExistence type="predicted"/>
<evidence type="ECO:0000256" key="2">
    <source>
        <dbReference type="ARBA" id="ARBA00022475"/>
    </source>
</evidence>
<sequence length="1139" mass="124669">MVVVGDFEDGPEKDFAVISPQEFDDEDLPPALAASRRIRYIDDEEEATGAAGPSRPLRRRNSTSSVHSLSSVRSGRTVDPTLILPVQYRTLSYTIANADESTAAKSKDARDKAAIDVGNLEWHLLNTEEVCKRLKTSVQSGLSSSEVKEKTAEFGRNVPSPPPSRLAQKIFGYFFGGFGSILLVGGILVMISWKPLGQPPAAANLALGIVLFAVFVIQAAFNAWQDFSSSRVMNSITGMLPEDCIVLRDGGRQTVQAPDVVPGDILFFKAGNKLPADVRFVEVSSDAKFDRSILTGESAPVPALVESSEKNYLETRSIGMQGTHCTSGSGVGIVVSTGDNTVFGHIAKLTSQPSTGRTTLQKEILRFVIIIVSLMVAMNIIVIAVWAGYIRHEHPHFINVPTLIVDIVSVAIAFVPEGLPIALTASLTITANIMKKNNILCKSLKTVETLGSVSVLLSDKTGTLTKNLMVVTDCLIGFRTLTAGEAVKETTEEKSEGPRRKALEQLRVVSAVCNAGEFDPTTVHLPLAQRKIIADATDQAILRLSESLGRVSESRAMWRKRFDLAFNSKNKFALRVSSAESVAAAELAMGTDENAAFNIQRDMLLMIKGAPDILLPRCSTYVGEDGEVHELDEGVRVSIEATKDAWSSEGKRVLLLARKPLHGDVVKTDPSDNDFEAEAIQHARKGLTLISLVGIVDPPRDEVPTVIATLRRAGIRTMMVTGDFKLTAQAIARSCGIITVPDAQVHTAANLPRFPPQEVESSKPLSRFSMSRQPKKTLLPAETKAIVLTGPELITLLPHQWHALTTQYTEVVFSRTTPDQKLRIVREFQSRRYVVAMTGDGVNDAPSLKQADIGIAPSSGSDIAIEASDMVLLDSFSAIPEAVLYGRVVFDNLKKTIAYLLPAGSFAEFWPVMTSVVFGLPQVLSSFLMIVICCFTDCVTATMLAYEAPEANVMLRPPRDVHADRLVDWRLLLQAYGLVGILETVSAFAMSYWYLARKGLSFGSLWWAFGNISTPPGMTDDEVSHHLTVASSVYFVTLVVMQWFNVMALRTRHLSIFQHPPLFNKLTQNWLLFPALLFALVVALIFTFVPGMTDLGCAHVPVEHWFLPMTFGIGLLGLDELRKMMVRRYPKGFWARIAW</sequence>
<feature type="domain" description="Cation-transporting P-type ATPase N-terminal" evidence="11">
    <location>
        <begin position="121"/>
        <end position="194"/>
    </location>
</feature>
<feature type="transmembrane region" description="Helical" evidence="10">
    <location>
        <begin position="407"/>
        <end position="429"/>
    </location>
</feature>
<dbReference type="InterPro" id="IPR023298">
    <property type="entry name" value="ATPase_P-typ_TM_dom_sf"/>
</dbReference>
<dbReference type="RefSeq" id="XP_016230815.1">
    <property type="nucleotide sequence ID" value="XM_016385871.1"/>
</dbReference>
<dbReference type="InterPro" id="IPR006068">
    <property type="entry name" value="ATPase_P-typ_cation-transptr_C"/>
</dbReference>
<feature type="compositionally biased region" description="Low complexity" evidence="9">
    <location>
        <begin position="62"/>
        <end position="72"/>
    </location>
</feature>
<dbReference type="NCBIfam" id="TIGR01494">
    <property type="entry name" value="ATPase_P-type"/>
    <property type="match status" value="2"/>
</dbReference>
<keyword evidence="2" id="KW-1003">Cell membrane</keyword>
<dbReference type="AlphaFoldDB" id="A0A0D2BGY7"/>
<evidence type="ECO:0000259" key="11">
    <source>
        <dbReference type="SMART" id="SM00831"/>
    </source>
</evidence>
<dbReference type="InterPro" id="IPR044492">
    <property type="entry name" value="P_typ_ATPase_HD_dom"/>
</dbReference>
<dbReference type="PANTHER" id="PTHR43294:SF21">
    <property type="entry name" value="CATION TRANSPORTING ATPASE"/>
    <property type="match status" value="1"/>
</dbReference>
<feature type="transmembrane region" description="Helical" evidence="10">
    <location>
        <begin position="1070"/>
        <end position="1092"/>
    </location>
</feature>
<dbReference type="InterPro" id="IPR001757">
    <property type="entry name" value="P_typ_ATPase"/>
</dbReference>
<evidence type="ECO:0000256" key="1">
    <source>
        <dbReference type="ARBA" id="ARBA00004651"/>
    </source>
</evidence>
<protein>
    <recommendedName>
        <fullName evidence="11">Cation-transporting P-type ATPase N-terminal domain-containing protein</fullName>
    </recommendedName>
</protein>
<evidence type="ECO:0000256" key="7">
    <source>
        <dbReference type="ARBA" id="ARBA00022989"/>
    </source>
</evidence>
<feature type="region of interest" description="Disordered" evidence="9">
    <location>
        <begin position="43"/>
        <end position="72"/>
    </location>
</feature>
<comment type="subcellular location">
    <subcellularLocation>
        <location evidence="1">Cell membrane</location>
        <topology evidence="1">Multi-pass membrane protein</topology>
    </subcellularLocation>
</comment>
<feature type="transmembrane region" description="Helical" evidence="10">
    <location>
        <begin position="1104"/>
        <end position="1121"/>
    </location>
</feature>
<feature type="transmembrane region" description="Helical" evidence="10">
    <location>
        <begin position="926"/>
        <end position="946"/>
    </location>
</feature>
<dbReference type="PANTHER" id="PTHR43294">
    <property type="entry name" value="SODIUM/POTASSIUM-TRANSPORTING ATPASE SUBUNIT ALPHA"/>
    <property type="match status" value="1"/>
</dbReference>
<feature type="transmembrane region" description="Helical" evidence="10">
    <location>
        <begin position="1027"/>
        <end position="1049"/>
    </location>
</feature>
<dbReference type="GO" id="GO:1902600">
    <property type="term" value="P:proton transmembrane transport"/>
    <property type="evidence" value="ECO:0007669"/>
    <property type="project" value="TreeGrafter"/>
</dbReference>
<evidence type="ECO:0000256" key="3">
    <source>
        <dbReference type="ARBA" id="ARBA00022692"/>
    </source>
</evidence>
<evidence type="ECO:0000313" key="12">
    <source>
        <dbReference type="EMBL" id="KIW10599.1"/>
    </source>
</evidence>
<name>A0A0D2BGY7_9EURO</name>
<dbReference type="GO" id="GO:0005524">
    <property type="term" value="F:ATP binding"/>
    <property type="evidence" value="ECO:0007669"/>
    <property type="project" value="UniProtKB-KW"/>
</dbReference>
<keyword evidence="13" id="KW-1185">Reference proteome</keyword>
<dbReference type="SFLD" id="SFLDG00002">
    <property type="entry name" value="C1.7:_P-type_atpase_like"/>
    <property type="match status" value="1"/>
</dbReference>
<keyword evidence="6" id="KW-1278">Translocase</keyword>
<dbReference type="Pfam" id="PF13246">
    <property type="entry name" value="Cation_ATPase"/>
    <property type="match status" value="1"/>
</dbReference>
<evidence type="ECO:0000256" key="8">
    <source>
        <dbReference type="ARBA" id="ARBA00023136"/>
    </source>
</evidence>
<dbReference type="Pfam" id="PF00690">
    <property type="entry name" value="Cation_ATPase_N"/>
    <property type="match status" value="1"/>
</dbReference>